<dbReference type="EMBL" id="CP126655">
    <property type="protein sequence ID" value="WJZ92681.1"/>
    <property type="molecule type" value="Genomic_DNA"/>
</dbReference>
<proteinExistence type="predicted"/>
<evidence type="ECO:0000256" key="1">
    <source>
        <dbReference type="SAM" id="MobiDB-lite"/>
    </source>
</evidence>
<name>A0ABY9CDY9_VITVI</name>
<keyword evidence="3" id="KW-1185">Reference proteome</keyword>
<organism evidence="2 3">
    <name type="scientific">Vitis vinifera</name>
    <name type="common">Grape</name>
    <dbReference type="NCBI Taxonomy" id="29760"/>
    <lineage>
        <taxon>Eukaryota</taxon>
        <taxon>Viridiplantae</taxon>
        <taxon>Streptophyta</taxon>
        <taxon>Embryophyta</taxon>
        <taxon>Tracheophyta</taxon>
        <taxon>Spermatophyta</taxon>
        <taxon>Magnoliopsida</taxon>
        <taxon>eudicotyledons</taxon>
        <taxon>Gunneridae</taxon>
        <taxon>Pentapetalae</taxon>
        <taxon>rosids</taxon>
        <taxon>Vitales</taxon>
        <taxon>Vitaceae</taxon>
        <taxon>Viteae</taxon>
        <taxon>Vitis</taxon>
    </lineage>
</organism>
<evidence type="ECO:0000313" key="3">
    <source>
        <dbReference type="Proteomes" id="UP001227230"/>
    </source>
</evidence>
<gene>
    <name evidence="2" type="ORF">VitviT2T_011665</name>
</gene>
<feature type="region of interest" description="Disordered" evidence="1">
    <location>
        <begin position="85"/>
        <end position="104"/>
    </location>
</feature>
<feature type="region of interest" description="Disordered" evidence="1">
    <location>
        <begin position="59"/>
        <end position="78"/>
    </location>
</feature>
<protein>
    <submittedName>
        <fullName evidence="2">Uncharacterized protein</fullName>
    </submittedName>
</protein>
<reference evidence="2 3" key="1">
    <citation type="journal article" date="2023" name="Hortic Res">
        <title>The complete reference genome for grapevine (Vitis vinifera L.) genetics and breeding.</title>
        <authorList>
            <person name="Shi X."/>
            <person name="Cao S."/>
            <person name="Wang X."/>
            <person name="Huang S."/>
            <person name="Wang Y."/>
            <person name="Liu Z."/>
            <person name="Liu W."/>
            <person name="Leng X."/>
            <person name="Peng Y."/>
            <person name="Wang N."/>
            <person name="Wang Y."/>
            <person name="Ma Z."/>
            <person name="Xu X."/>
            <person name="Zhang F."/>
            <person name="Xue H."/>
            <person name="Zhong H."/>
            <person name="Wang Y."/>
            <person name="Zhang K."/>
            <person name="Velt A."/>
            <person name="Avia K."/>
            <person name="Holtgrawe D."/>
            <person name="Grimplet J."/>
            <person name="Matus J.T."/>
            <person name="Ware D."/>
            <person name="Wu X."/>
            <person name="Wang H."/>
            <person name="Liu C."/>
            <person name="Fang Y."/>
            <person name="Rustenholz C."/>
            <person name="Cheng Z."/>
            <person name="Xiao H."/>
            <person name="Zhou Y."/>
        </authorList>
    </citation>
    <scope>NUCLEOTIDE SEQUENCE [LARGE SCALE GENOMIC DNA]</scope>
    <source>
        <strain evidence="3">cv. Pinot noir / PN40024</strain>
        <tissue evidence="2">Leaf</tissue>
    </source>
</reference>
<accession>A0ABY9CDY9</accession>
<evidence type="ECO:0000313" key="2">
    <source>
        <dbReference type="EMBL" id="WJZ92681.1"/>
    </source>
</evidence>
<sequence>MELLRIATCGIAHSTRVGILSDRLSTFSGYLTFGIPSADIPPSPDISHPAPDARWERRAFQLPRSDMSGSSDSAYPESIRDRQFRFPGQLGSSDTRDSPDPFPPIIKKQTLIILTTKSPFCIVQRNFS</sequence>
<dbReference type="Proteomes" id="UP001227230">
    <property type="component" value="Chromosome 8"/>
</dbReference>